<gene>
    <name evidence="1" type="ORF">MJO63_25940</name>
</gene>
<organism evidence="1 2">
    <name type="scientific">Mycobacterium ulcerans</name>
    <dbReference type="NCBI Taxonomy" id="1809"/>
    <lineage>
        <taxon>Bacteria</taxon>
        <taxon>Bacillati</taxon>
        <taxon>Actinomycetota</taxon>
        <taxon>Actinomycetes</taxon>
        <taxon>Mycobacteriales</taxon>
        <taxon>Mycobacteriaceae</taxon>
        <taxon>Mycobacterium</taxon>
        <taxon>Mycobacterium ulcerans group</taxon>
    </lineage>
</organism>
<name>A0ABY5TU90_MYCUL</name>
<dbReference type="Proteomes" id="UP001055253">
    <property type="component" value="Chromosome"/>
</dbReference>
<dbReference type="EMBL" id="CP092429">
    <property type="protein sequence ID" value="UVY89911.1"/>
    <property type="molecule type" value="Genomic_DNA"/>
</dbReference>
<proteinExistence type="predicted"/>
<sequence length="41" mass="3928">MMSPLGSAAAYGGFGGTGSPAVAVMAIAATDTWVARPLTTA</sequence>
<evidence type="ECO:0000313" key="1">
    <source>
        <dbReference type="EMBL" id="UVY89911.1"/>
    </source>
</evidence>
<protein>
    <submittedName>
        <fullName evidence="1">Uncharacterized protein</fullName>
    </submittedName>
</protein>
<accession>A0ABY5TU90</accession>
<evidence type="ECO:0000313" key="2">
    <source>
        <dbReference type="Proteomes" id="UP001055253"/>
    </source>
</evidence>
<reference evidence="1" key="1">
    <citation type="submission" date="2022-08" db="EMBL/GenBank/DDBJ databases">
        <title>Whole genome sequencing of non-tuberculosis mycobacteria type-strains.</title>
        <authorList>
            <person name="Igarashi Y."/>
            <person name="Osugi A."/>
            <person name="Mitarai S."/>
        </authorList>
    </citation>
    <scope>NUCLEOTIDE SEQUENCE</scope>
    <source>
        <strain evidence="1">ATCC 19423</strain>
    </source>
</reference>
<keyword evidence="2" id="KW-1185">Reference proteome</keyword>